<reference evidence="2" key="2">
    <citation type="submission" date="2017-11" db="EMBL/GenBank/DDBJ databases">
        <title>Coralsnake Venomics: Analyses of Venom Gland Transcriptomes and Proteomes of Six Brazilian Taxa.</title>
        <authorList>
            <person name="Aird S.D."/>
            <person name="Jorge da Silva N."/>
            <person name="Qiu L."/>
            <person name="Villar-Briones A."/>
            <person name="Aparecida-Saddi V."/>
            <person name="Campos-Telles M.P."/>
            <person name="Grau M."/>
            <person name="Mikheyev A.S."/>
        </authorList>
    </citation>
    <scope>NUCLEOTIDE SEQUENCE</scope>
    <source>
        <tissue evidence="2">Venom_gland</tissue>
    </source>
</reference>
<proteinExistence type="predicted"/>
<dbReference type="PANTHER" id="PTHR15932">
    <property type="entry name" value="UBIQUITIN INTERACTION MOTIF-CONTAINING PROTEIN 1"/>
    <property type="match status" value="1"/>
</dbReference>
<dbReference type="GO" id="GO:0070531">
    <property type="term" value="C:BRCA1-A complex"/>
    <property type="evidence" value="ECO:0007669"/>
    <property type="project" value="InterPro"/>
</dbReference>
<reference evidence="2" key="1">
    <citation type="submission" date="2017-07" db="EMBL/GenBank/DDBJ databases">
        <authorList>
            <person name="Mikheyev A."/>
            <person name="Grau M."/>
        </authorList>
    </citation>
    <scope>NUCLEOTIDE SEQUENCE</scope>
    <source>
        <tissue evidence="2">Venom_gland</tissue>
    </source>
</reference>
<feature type="region of interest" description="Disordered" evidence="1">
    <location>
        <begin position="75"/>
        <end position="112"/>
    </location>
</feature>
<evidence type="ECO:0000256" key="1">
    <source>
        <dbReference type="SAM" id="MobiDB-lite"/>
    </source>
</evidence>
<dbReference type="InterPro" id="IPR038868">
    <property type="entry name" value="RAP80"/>
</dbReference>
<sequence length="169" mass="19383">MTRRQREAKSKLASRKKAFESVDIDKYEKCYLCKSLILRKEHQSHVEGCTVGTQGHRRPRHAKEKGRCEGQLLTMLEQSENKTTDAEVAAPPPRREDSRPNSTAMDKETKCNQNSERFFPQGPCSDSPIKSFTSISEAKDCLVDFKTQLAIKPRAWKQTKASHWNQKKC</sequence>
<dbReference type="PANTHER" id="PTHR15932:SF2">
    <property type="entry name" value="BRCA1-A COMPLEX SUBUNIT RAP80"/>
    <property type="match status" value="1"/>
</dbReference>
<dbReference type="GO" id="GO:0045739">
    <property type="term" value="P:positive regulation of DNA repair"/>
    <property type="evidence" value="ECO:0007669"/>
    <property type="project" value="TreeGrafter"/>
</dbReference>
<organism evidence="2">
    <name type="scientific">Micrurus corallinus</name>
    <name type="common">Brazilian coral snake</name>
    <dbReference type="NCBI Taxonomy" id="54390"/>
    <lineage>
        <taxon>Eukaryota</taxon>
        <taxon>Metazoa</taxon>
        <taxon>Chordata</taxon>
        <taxon>Craniata</taxon>
        <taxon>Vertebrata</taxon>
        <taxon>Euteleostomi</taxon>
        <taxon>Lepidosauria</taxon>
        <taxon>Squamata</taxon>
        <taxon>Bifurcata</taxon>
        <taxon>Unidentata</taxon>
        <taxon>Episquamata</taxon>
        <taxon>Toxicofera</taxon>
        <taxon>Serpentes</taxon>
        <taxon>Colubroidea</taxon>
        <taxon>Elapidae</taxon>
        <taxon>Elapinae</taxon>
        <taxon>Micrurus</taxon>
    </lineage>
</organism>
<dbReference type="AlphaFoldDB" id="A0A2D4GLE8"/>
<evidence type="ECO:0000313" key="2">
    <source>
        <dbReference type="EMBL" id="LAA60567.1"/>
    </source>
</evidence>
<accession>A0A2D4GLE8</accession>
<dbReference type="GO" id="GO:0042393">
    <property type="term" value="F:histone binding"/>
    <property type="evidence" value="ECO:0007669"/>
    <property type="project" value="TreeGrafter"/>
</dbReference>
<dbReference type="GO" id="GO:0070530">
    <property type="term" value="F:K63-linked polyubiquitin modification-dependent protein binding"/>
    <property type="evidence" value="ECO:0007669"/>
    <property type="project" value="InterPro"/>
</dbReference>
<feature type="compositionally biased region" description="Basic and acidic residues" evidence="1">
    <location>
        <begin position="93"/>
        <end position="110"/>
    </location>
</feature>
<dbReference type="GO" id="GO:0006302">
    <property type="term" value="P:double-strand break repair"/>
    <property type="evidence" value="ECO:0007669"/>
    <property type="project" value="InterPro"/>
</dbReference>
<protein>
    <submittedName>
        <fullName evidence="2">Uncharacterized protein</fullName>
    </submittedName>
</protein>
<dbReference type="EMBL" id="IACJ01132556">
    <property type="protein sequence ID" value="LAA60567.1"/>
    <property type="molecule type" value="Transcribed_RNA"/>
</dbReference>
<name>A0A2D4GLE8_MICCO</name>